<dbReference type="Proteomes" id="UP000294813">
    <property type="component" value="Unassembled WGS sequence"/>
</dbReference>
<proteinExistence type="predicted"/>
<comment type="caution">
    <text evidence="2">The sequence shown here is derived from an EMBL/GenBank/DDBJ whole genome shotgun (WGS) entry which is preliminary data.</text>
</comment>
<protein>
    <submittedName>
        <fullName evidence="2">Uncharacterized protein</fullName>
    </submittedName>
</protein>
<evidence type="ECO:0000313" key="2">
    <source>
        <dbReference type="EMBL" id="TCP59902.1"/>
    </source>
</evidence>
<accession>A0A4R2R9J2</accession>
<keyword evidence="1" id="KW-1133">Transmembrane helix</keyword>
<dbReference type="AlphaFoldDB" id="A0A4R2R9J2"/>
<keyword evidence="3" id="KW-1185">Reference proteome</keyword>
<feature type="transmembrane region" description="Helical" evidence="1">
    <location>
        <begin position="62"/>
        <end position="82"/>
    </location>
</feature>
<name>A0A4R2R9J2_9FIRM</name>
<evidence type="ECO:0000256" key="1">
    <source>
        <dbReference type="SAM" id="Phobius"/>
    </source>
</evidence>
<keyword evidence="1" id="KW-0472">Membrane</keyword>
<evidence type="ECO:0000313" key="3">
    <source>
        <dbReference type="Proteomes" id="UP000294813"/>
    </source>
</evidence>
<dbReference type="RefSeq" id="WP_131921013.1">
    <property type="nucleotide sequence ID" value="NZ_JAOQNU010000046.1"/>
</dbReference>
<reference evidence="2 3" key="1">
    <citation type="submission" date="2019-03" db="EMBL/GenBank/DDBJ databases">
        <title>Genomic Encyclopedia of Type Strains, Phase IV (KMG-IV): sequencing the most valuable type-strain genomes for metagenomic binning, comparative biology and taxonomic classification.</title>
        <authorList>
            <person name="Goeker M."/>
        </authorList>
    </citation>
    <scope>NUCLEOTIDE SEQUENCE [LARGE SCALE GENOMIC DNA]</scope>
    <source>
        <strain evidence="2 3">DSM 11170</strain>
    </source>
</reference>
<dbReference type="EMBL" id="SLXT01000045">
    <property type="protein sequence ID" value="TCP59902.1"/>
    <property type="molecule type" value="Genomic_DNA"/>
</dbReference>
<gene>
    <name evidence="2" type="ORF">EDD73_14513</name>
</gene>
<sequence>MHSSFVDYEYILKRDFEEIIKHMNTIYTEKRVDESKKILKNLHKSLWVIIIWNIEMKKKYPGIVFFRGLISNLISSLHIIIIRDAKMLNFMERNSIEIFLRFIIALTDNTKTNEKPSNMFCFLFDKYKKQNYIHDNLQKIKNIYSIVSENIHSTTYIPDQPYECLIDYNDYYSDELLNEATNKYINIIRYFNNILVNLELKTFLGIDIKRQSIIRDFMWKEDLDSLLSLINRK</sequence>
<organism evidence="2 3">
    <name type="scientific">Heliophilum fasciatum</name>
    <dbReference type="NCBI Taxonomy" id="35700"/>
    <lineage>
        <taxon>Bacteria</taxon>
        <taxon>Bacillati</taxon>
        <taxon>Bacillota</taxon>
        <taxon>Clostridia</taxon>
        <taxon>Eubacteriales</taxon>
        <taxon>Heliobacteriaceae</taxon>
        <taxon>Heliophilum</taxon>
    </lineage>
</organism>
<keyword evidence="1" id="KW-0812">Transmembrane</keyword>